<gene>
    <name evidence="1" type="ORF">BTW07_14285</name>
</gene>
<sequence length="74" mass="7876">MPGIGSRLRSVIRMSGGFTDRAPRAQARQKVQVSQALADNAQVGFINGSQMPLPNPDVRVIHSVPGSGAVRIPR</sequence>
<accession>A0A1Q8SQ34</accession>
<evidence type="ECO:0000313" key="1">
    <source>
        <dbReference type="EMBL" id="OLO03507.1"/>
    </source>
</evidence>
<organism evidence="1 2">
    <name type="scientific">Salinicola socius</name>
    <dbReference type="NCBI Taxonomy" id="404433"/>
    <lineage>
        <taxon>Bacteria</taxon>
        <taxon>Pseudomonadati</taxon>
        <taxon>Pseudomonadota</taxon>
        <taxon>Gammaproteobacteria</taxon>
        <taxon>Oceanospirillales</taxon>
        <taxon>Halomonadaceae</taxon>
        <taxon>Salinicola</taxon>
    </lineage>
</organism>
<keyword evidence="2" id="KW-1185">Reference proteome</keyword>
<comment type="caution">
    <text evidence="1">The sequence shown here is derived from an EMBL/GenBank/DDBJ whole genome shotgun (WGS) entry which is preliminary data.</text>
</comment>
<dbReference type="EMBL" id="MSDO01000021">
    <property type="protein sequence ID" value="OLO03507.1"/>
    <property type="molecule type" value="Genomic_DNA"/>
</dbReference>
<name>A0A1Q8SQ34_9GAMM</name>
<reference evidence="1 2" key="1">
    <citation type="submission" date="2016-12" db="EMBL/GenBank/DDBJ databases">
        <title>Draft genome sequences of strains Salinicola socius SMB35, Salinicola sp. MH3R3-1 and Chromohalobacter sp. SMB17 from the Verkhnekamsk potash mining region of Russia.</title>
        <authorList>
            <person name="Mavrodi D.V."/>
            <person name="Olsson B.E."/>
            <person name="Korsakova E.S."/>
            <person name="Pyankova A."/>
            <person name="Mavrodi O.V."/>
            <person name="Plotnikova E.G."/>
        </authorList>
    </citation>
    <scope>NUCLEOTIDE SEQUENCE [LARGE SCALE GENOMIC DNA]</scope>
    <source>
        <strain evidence="1 2">SMB35</strain>
    </source>
</reference>
<proteinExistence type="predicted"/>
<evidence type="ECO:0000313" key="2">
    <source>
        <dbReference type="Proteomes" id="UP000186878"/>
    </source>
</evidence>
<dbReference type="Proteomes" id="UP000186878">
    <property type="component" value="Unassembled WGS sequence"/>
</dbReference>
<protein>
    <submittedName>
        <fullName evidence="1">Uncharacterized protein</fullName>
    </submittedName>
</protein>
<dbReference type="AlphaFoldDB" id="A0A1Q8SQ34"/>
<dbReference type="STRING" id="404433.BTW07_14285"/>